<protein>
    <submittedName>
        <fullName evidence="1">Uncharacterized protein</fullName>
    </submittedName>
</protein>
<evidence type="ECO:0000313" key="1">
    <source>
        <dbReference type="EMBL" id="BAV87972.1"/>
    </source>
</evidence>
<dbReference type="PROSITE" id="PS51318">
    <property type="entry name" value="TAT"/>
    <property type="match status" value="1"/>
</dbReference>
<dbReference type="RefSeq" id="WP_023133300.1">
    <property type="nucleotide sequence ID" value="NZ_CBDEQU010000037.1"/>
</dbReference>
<dbReference type="GeneID" id="93860898"/>
<name>A0A2Z5QZS1_9MICC</name>
<evidence type="ECO:0000313" key="2">
    <source>
        <dbReference type="Proteomes" id="UP000250241"/>
    </source>
</evidence>
<organism evidence="1 2">
    <name type="scientific">Rothia aeria</name>
    <dbReference type="NCBI Taxonomy" id="172042"/>
    <lineage>
        <taxon>Bacteria</taxon>
        <taxon>Bacillati</taxon>
        <taxon>Actinomycetota</taxon>
        <taxon>Actinomycetes</taxon>
        <taxon>Micrococcales</taxon>
        <taxon>Micrococcaceae</taxon>
        <taxon>Rothia</taxon>
    </lineage>
</organism>
<accession>A0A2Z5QZS1</accession>
<reference evidence="1 2" key="1">
    <citation type="submission" date="2016-10" db="EMBL/GenBank/DDBJ databases">
        <title>Genome sequence of Rothia aeria strain JCM11412.</title>
        <authorList>
            <person name="Nambu T."/>
        </authorList>
    </citation>
    <scope>NUCLEOTIDE SEQUENCE [LARGE SCALE GENOMIC DNA]</scope>
    <source>
        <strain evidence="1 2">JCM 11412</strain>
    </source>
</reference>
<keyword evidence="2" id="KW-1185">Reference proteome</keyword>
<proteinExistence type="predicted"/>
<gene>
    <name evidence="1" type="ORF">RA11412_1673</name>
</gene>
<dbReference type="KEGG" id="raj:RA11412_1673"/>
<dbReference type="Proteomes" id="UP000250241">
    <property type="component" value="Chromosome"/>
</dbReference>
<dbReference type="AlphaFoldDB" id="A0A2Z5QZS1"/>
<dbReference type="InterPro" id="IPR006311">
    <property type="entry name" value="TAT_signal"/>
</dbReference>
<sequence>MSHIPARTFNRRTFAKGVGWAAPAVVASAAVPAYASSVCETKPPLKFNEKSRWVFQNTGSANLYSRNGFRAITYQQQEFFTSLSTVDYDKSQTDKPQIAVVRGSYEASSTGDAAFNPRCGKYRFKVDLISMRGAAPTENTRLYPTLEIRLIGPDGLTVPGTEQKFTTDPKSTETGVKILPATDAKPPRPQYVTAATPVTFTPKAGTYYFEAKLTAPVNYNHGTGVRDRNMQADGIGVTAPTFEFIGQ</sequence>
<dbReference type="EMBL" id="AP017895">
    <property type="protein sequence ID" value="BAV87972.1"/>
    <property type="molecule type" value="Genomic_DNA"/>
</dbReference>